<sequence length="257" mass="29166">MNSVETDANGDDPLEAMNKVLEEYPDGGEEFEELIAPVEKHLRNEIRKRNARILFKVSCSTALALVTIFAIVTYTPVYSHLRAISRIGLIKLTPYWDWTDYYHRDCLVENTFSSTDDSFLQPDCSACEDIGTVDVITNVSTKLLMDHYIDQNIPVIVGDGAIDWPMVNDPDLSLDTIAKAYRDDDSGWKICQWKSNLLPSSIELDDFIQQVKLHTRLAMIAQIRGSNRIQFLPQQACKSECPLIQFTLLEGEIGQFK</sequence>
<dbReference type="InParanoid" id="E9G246"/>
<dbReference type="HOGENOM" id="CLU_1082844_0_0_1"/>
<dbReference type="STRING" id="6669.E9G246"/>
<dbReference type="Proteomes" id="UP000000305">
    <property type="component" value="Unassembled WGS sequence"/>
</dbReference>
<evidence type="ECO:0000313" key="2">
    <source>
        <dbReference type="EMBL" id="EFX86368.1"/>
    </source>
</evidence>
<organism evidence="2 3">
    <name type="scientific">Daphnia pulex</name>
    <name type="common">Water flea</name>
    <dbReference type="NCBI Taxonomy" id="6669"/>
    <lineage>
        <taxon>Eukaryota</taxon>
        <taxon>Metazoa</taxon>
        <taxon>Ecdysozoa</taxon>
        <taxon>Arthropoda</taxon>
        <taxon>Crustacea</taxon>
        <taxon>Branchiopoda</taxon>
        <taxon>Diplostraca</taxon>
        <taxon>Cladocera</taxon>
        <taxon>Anomopoda</taxon>
        <taxon>Daphniidae</taxon>
        <taxon>Daphnia</taxon>
    </lineage>
</organism>
<keyword evidence="1" id="KW-0812">Transmembrane</keyword>
<proteinExistence type="predicted"/>
<dbReference type="EMBL" id="GL732530">
    <property type="protein sequence ID" value="EFX86368.1"/>
    <property type="molecule type" value="Genomic_DNA"/>
</dbReference>
<evidence type="ECO:0000256" key="1">
    <source>
        <dbReference type="SAM" id="Phobius"/>
    </source>
</evidence>
<keyword evidence="3" id="KW-1185">Reference proteome</keyword>
<dbReference type="PANTHER" id="PTHR35259">
    <property type="entry name" value="BOMBESIN RECEPTOR-ACTIVATED PROTEIN C6ORF89"/>
    <property type="match status" value="1"/>
</dbReference>
<accession>E9G246</accession>
<reference evidence="2 3" key="1">
    <citation type="journal article" date="2011" name="Science">
        <title>The ecoresponsive genome of Daphnia pulex.</title>
        <authorList>
            <person name="Colbourne J.K."/>
            <person name="Pfrender M.E."/>
            <person name="Gilbert D."/>
            <person name="Thomas W.K."/>
            <person name="Tucker A."/>
            <person name="Oakley T.H."/>
            <person name="Tokishita S."/>
            <person name="Aerts A."/>
            <person name="Arnold G.J."/>
            <person name="Basu M.K."/>
            <person name="Bauer D.J."/>
            <person name="Caceres C.E."/>
            <person name="Carmel L."/>
            <person name="Casola C."/>
            <person name="Choi J.H."/>
            <person name="Detter J.C."/>
            <person name="Dong Q."/>
            <person name="Dusheyko S."/>
            <person name="Eads B.D."/>
            <person name="Frohlich T."/>
            <person name="Geiler-Samerotte K.A."/>
            <person name="Gerlach D."/>
            <person name="Hatcher P."/>
            <person name="Jogdeo S."/>
            <person name="Krijgsveld J."/>
            <person name="Kriventseva E.V."/>
            <person name="Kultz D."/>
            <person name="Laforsch C."/>
            <person name="Lindquist E."/>
            <person name="Lopez J."/>
            <person name="Manak J.R."/>
            <person name="Muller J."/>
            <person name="Pangilinan J."/>
            <person name="Patwardhan R.P."/>
            <person name="Pitluck S."/>
            <person name="Pritham E.J."/>
            <person name="Rechtsteiner A."/>
            <person name="Rho M."/>
            <person name="Rogozin I.B."/>
            <person name="Sakarya O."/>
            <person name="Salamov A."/>
            <person name="Schaack S."/>
            <person name="Shapiro H."/>
            <person name="Shiga Y."/>
            <person name="Skalitzky C."/>
            <person name="Smith Z."/>
            <person name="Souvorov A."/>
            <person name="Sung W."/>
            <person name="Tang Z."/>
            <person name="Tsuchiya D."/>
            <person name="Tu H."/>
            <person name="Vos H."/>
            <person name="Wang M."/>
            <person name="Wolf Y.I."/>
            <person name="Yamagata H."/>
            <person name="Yamada T."/>
            <person name="Ye Y."/>
            <person name="Shaw J.R."/>
            <person name="Andrews J."/>
            <person name="Crease T.J."/>
            <person name="Tang H."/>
            <person name="Lucas S.M."/>
            <person name="Robertson H.M."/>
            <person name="Bork P."/>
            <person name="Koonin E.V."/>
            <person name="Zdobnov E.M."/>
            <person name="Grigoriev I.V."/>
            <person name="Lynch M."/>
            <person name="Boore J.L."/>
        </authorList>
    </citation>
    <scope>NUCLEOTIDE SEQUENCE [LARGE SCALE GENOMIC DNA]</scope>
</reference>
<gene>
    <name evidence="2" type="ORF">DAPPUDRAFT_98033</name>
</gene>
<dbReference type="eggNOG" id="ENOG502QV1Q">
    <property type="taxonomic scope" value="Eukaryota"/>
</dbReference>
<feature type="transmembrane region" description="Helical" evidence="1">
    <location>
        <begin position="53"/>
        <end position="74"/>
    </location>
</feature>
<dbReference type="KEGG" id="dpx:DAPPUDRAFT_98033"/>
<dbReference type="PhylomeDB" id="E9G246"/>
<protein>
    <submittedName>
        <fullName evidence="2">Uncharacterized protein</fullName>
    </submittedName>
</protein>
<dbReference type="AlphaFoldDB" id="E9G246"/>
<dbReference type="InterPro" id="IPR038757">
    <property type="entry name" value="BRAP"/>
</dbReference>
<name>E9G246_DAPPU</name>
<keyword evidence="1" id="KW-1133">Transmembrane helix</keyword>
<evidence type="ECO:0000313" key="3">
    <source>
        <dbReference type="Proteomes" id="UP000000305"/>
    </source>
</evidence>
<dbReference type="OrthoDB" id="10059103at2759"/>
<dbReference type="PANTHER" id="PTHR35259:SF2">
    <property type="match status" value="1"/>
</dbReference>
<keyword evidence="1" id="KW-0472">Membrane</keyword>